<sequence length="126" mass="14350">MWVMGFLSHSTDCLHTQFYNDPIMAYMFKYDSIHGVFKGTLKVVDESTLEINEKQIKIFSKRDSAEIPWGDYGAKYIVESSRVFTTTDKASAHIKAEFEGIEFDEVTMGRVETEGQLCGEGRDCTI</sequence>
<protein>
    <submittedName>
        <fullName evidence="1">Uncharacterized protein</fullName>
    </submittedName>
</protein>
<dbReference type="EMBL" id="CM047745">
    <property type="protein sequence ID" value="KAJ0024147.1"/>
    <property type="molecule type" value="Genomic_DNA"/>
</dbReference>
<reference evidence="2" key="1">
    <citation type="journal article" date="2023" name="G3 (Bethesda)">
        <title>Genome assembly and association tests identify interacting loci associated with vigor, precocity, and sex in interspecific pistachio rootstocks.</title>
        <authorList>
            <person name="Palmer W."/>
            <person name="Jacygrad E."/>
            <person name="Sagayaradj S."/>
            <person name="Cavanaugh K."/>
            <person name="Han R."/>
            <person name="Bertier L."/>
            <person name="Beede B."/>
            <person name="Kafkas S."/>
            <person name="Golino D."/>
            <person name="Preece J."/>
            <person name="Michelmore R."/>
        </authorList>
    </citation>
    <scope>NUCLEOTIDE SEQUENCE [LARGE SCALE GENOMIC DNA]</scope>
</reference>
<keyword evidence="2" id="KW-1185">Reference proteome</keyword>
<name>A0ACC0XSC4_9ROSI</name>
<proteinExistence type="predicted"/>
<organism evidence="1 2">
    <name type="scientific">Pistacia integerrima</name>
    <dbReference type="NCBI Taxonomy" id="434235"/>
    <lineage>
        <taxon>Eukaryota</taxon>
        <taxon>Viridiplantae</taxon>
        <taxon>Streptophyta</taxon>
        <taxon>Embryophyta</taxon>
        <taxon>Tracheophyta</taxon>
        <taxon>Spermatophyta</taxon>
        <taxon>Magnoliopsida</taxon>
        <taxon>eudicotyledons</taxon>
        <taxon>Gunneridae</taxon>
        <taxon>Pentapetalae</taxon>
        <taxon>rosids</taxon>
        <taxon>malvids</taxon>
        <taxon>Sapindales</taxon>
        <taxon>Anacardiaceae</taxon>
        <taxon>Pistacia</taxon>
    </lineage>
</organism>
<evidence type="ECO:0000313" key="1">
    <source>
        <dbReference type="EMBL" id="KAJ0024147.1"/>
    </source>
</evidence>
<evidence type="ECO:0000313" key="2">
    <source>
        <dbReference type="Proteomes" id="UP001163603"/>
    </source>
</evidence>
<accession>A0ACC0XSC4</accession>
<gene>
    <name evidence="1" type="ORF">Pint_07826</name>
</gene>
<comment type="caution">
    <text evidence="1">The sequence shown here is derived from an EMBL/GenBank/DDBJ whole genome shotgun (WGS) entry which is preliminary data.</text>
</comment>
<dbReference type="Proteomes" id="UP001163603">
    <property type="component" value="Chromosome 10"/>
</dbReference>